<reference evidence="5" key="1">
    <citation type="journal article" date="2023" name="Genome Biol. Evol.">
        <title>First Whole Genome Sequence and Flow Cytometry Genome Size Data for the Lichen-Forming Fungus Ramalina farinacea (Ascomycota).</title>
        <authorList>
            <person name="Llewellyn T."/>
            <person name="Mian S."/>
            <person name="Hill R."/>
            <person name="Leitch I.J."/>
            <person name="Gaya E."/>
        </authorList>
    </citation>
    <scope>NUCLEOTIDE SEQUENCE</scope>
    <source>
        <strain evidence="5">LIQ254RAFAR</strain>
    </source>
</reference>
<comment type="caution">
    <text evidence="5">The sequence shown here is derived from an EMBL/GenBank/DDBJ whole genome shotgun (WGS) entry which is preliminary data.</text>
</comment>
<dbReference type="PANTHER" id="PTHR10026">
    <property type="entry name" value="CYCLIN"/>
    <property type="match status" value="1"/>
</dbReference>
<keyword evidence="2" id="KW-0195">Cyclin</keyword>
<gene>
    <name evidence="5" type="ORF">OHK93_002787</name>
</gene>
<dbReference type="Proteomes" id="UP001161017">
    <property type="component" value="Unassembled WGS sequence"/>
</dbReference>
<evidence type="ECO:0000313" key="5">
    <source>
        <dbReference type="EMBL" id="MDI1491578.1"/>
    </source>
</evidence>
<dbReference type="GO" id="GO:0006357">
    <property type="term" value="P:regulation of transcription by RNA polymerase II"/>
    <property type="evidence" value="ECO:0007669"/>
    <property type="project" value="InterPro"/>
</dbReference>
<name>A0AA43QS20_9LECA</name>
<evidence type="ECO:0000313" key="6">
    <source>
        <dbReference type="Proteomes" id="UP001161017"/>
    </source>
</evidence>
<dbReference type="InterPro" id="IPR031658">
    <property type="entry name" value="Cyclin_C_2"/>
</dbReference>
<comment type="similarity">
    <text evidence="1">Belongs to the cyclin family. Cyclin C subfamily.</text>
</comment>
<feature type="region of interest" description="Disordered" evidence="3">
    <location>
        <begin position="355"/>
        <end position="391"/>
    </location>
</feature>
<dbReference type="InterPro" id="IPR036915">
    <property type="entry name" value="Cyclin-like_sf"/>
</dbReference>
<dbReference type="Pfam" id="PF16899">
    <property type="entry name" value="Cyclin_C_2"/>
    <property type="match status" value="1"/>
</dbReference>
<evidence type="ECO:0000259" key="4">
    <source>
        <dbReference type="SMART" id="SM00385"/>
    </source>
</evidence>
<proteinExistence type="inferred from homology"/>
<feature type="domain" description="Cyclin-like" evidence="4">
    <location>
        <begin position="107"/>
        <end position="183"/>
    </location>
</feature>
<dbReference type="GO" id="GO:0016538">
    <property type="term" value="F:cyclin-dependent protein serine/threonine kinase regulator activity"/>
    <property type="evidence" value="ECO:0007669"/>
    <property type="project" value="InterPro"/>
</dbReference>
<dbReference type="AlphaFoldDB" id="A0AA43QS20"/>
<dbReference type="EMBL" id="JAPUFD010000015">
    <property type="protein sequence ID" value="MDI1491578.1"/>
    <property type="molecule type" value="Genomic_DNA"/>
</dbReference>
<evidence type="ECO:0000256" key="1">
    <source>
        <dbReference type="ARBA" id="ARBA00008638"/>
    </source>
</evidence>
<dbReference type="CDD" id="cd20525">
    <property type="entry name" value="CYCLIN_CCNH_rpt2"/>
    <property type="match status" value="1"/>
</dbReference>
<keyword evidence="6" id="KW-1185">Reference proteome</keyword>
<evidence type="ECO:0000256" key="2">
    <source>
        <dbReference type="ARBA" id="ARBA00023127"/>
    </source>
</evidence>
<dbReference type="SMART" id="SM00385">
    <property type="entry name" value="CYCLIN"/>
    <property type="match status" value="1"/>
</dbReference>
<dbReference type="SUPFAM" id="SSF47954">
    <property type="entry name" value="Cyclin-like"/>
    <property type="match status" value="2"/>
</dbReference>
<protein>
    <recommendedName>
        <fullName evidence="4">Cyclin-like domain-containing protein</fullName>
    </recommendedName>
</protein>
<dbReference type="CDD" id="cd20524">
    <property type="entry name" value="CYCLIN_CCNH_rpt1"/>
    <property type="match status" value="1"/>
</dbReference>
<evidence type="ECO:0000256" key="3">
    <source>
        <dbReference type="SAM" id="MobiDB-lite"/>
    </source>
</evidence>
<accession>A0AA43QS20</accession>
<organism evidence="5 6">
    <name type="scientific">Ramalina farinacea</name>
    <dbReference type="NCBI Taxonomy" id="258253"/>
    <lineage>
        <taxon>Eukaryota</taxon>
        <taxon>Fungi</taxon>
        <taxon>Dikarya</taxon>
        <taxon>Ascomycota</taxon>
        <taxon>Pezizomycotina</taxon>
        <taxon>Lecanoromycetes</taxon>
        <taxon>OSLEUM clade</taxon>
        <taxon>Lecanoromycetidae</taxon>
        <taxon>Lecanorales</taxon>
        <taxon>Lecanorineae</taxon>
        <taxon>Ramalinaceae</taxon>
        <taxon>Ramalina</taxon>
    </lineage>
</organism>
<dbReference type="InterPro" id="IPR043198">
    <property type="entry name" value="Cyclin/Ssn8"/>
</dbReference>
<dbReference type="Gene3D" id="1.10.472.10">
    <property type="entry name" value="Cyclin-like"/>
    <property type="match status" value="2"/>
</dbReference>
<sequence length="391" mass="44005">MILLNEDDIYRSSTQYKFWSFTLDSLSSLRNTTNTLAANGVREAVLQQKQKSAGVGNIEDVTIDCLTVEEEQKLVGFYCVKAMQLADFCDFPTNVKVRLVPSCPFAYQIADVSRAAQATAVQYLKRFYLSNSPMTYHPKEIMRSAVFLSTKTENHYTSLRSFVAKLPKTTADDILAPEFLLTQGLRFTFDVRHPHRALEGGFMECLAIARGQRGELLKNTMMRIGSSEHWKKGAAKDTDQLVARIQGAHGRAKDTLKTSALLTDVYFHYTPSQIWLSAFLLADQPLTEFFVESAMPANSDMKQRLVNVLRGCAKMLSASLSADPGDAEMKELMEIDKKLYKCRNPEKIDLVSMNKAAKREGGQEGELDEKVIKKRKLEREQKADDVFGPPI</sequence>
<dbReference type="InterPro" id="IPR013763">
    <property type="entry name" value="Cyclin-like_dom"/>
</dbReference>